<dbReference type="InterPro" id="IPR013783">
    <property type="entry name" value="Ig-like_fold"/>
</dbReference>
<dbReference type="Pfam" id="PF07495">
    <property type="entry name" value="Y_Y_Y"/>
    <property type="match status" value="1"/>
</dbReference>
<evidence type="ECO:0000256" key="4">
    <source>
        <dbReference type="SAM" id="SignalP"/>
    </source>
</evidence>
<dbReference type="InterPro" id="IPR036388">
    <property type="entry name" value="WH-like_DNA-bd_sf"/>
</dbReference>
<keyword evidence="4" id="KW-0732">Signal</keyword>
<organism evidence="6 7">
    <name type="scientific">Salinimicrobium gaetbulicola</name>
    <dbReference type="NCBI Taxonomy" id="999702"/>
    <lineage>
        <taxon>Bacteria</taxon>
        <taxon>Pseudomonadati</taxon>
        <taxon>Bacteroidota</taxon>
        <taxon>Flavobacteriia</taxon>
        <taxon>Flavobacteriales</taxon>
        <taxon>Flavobacteriaceae</taxon>
        <taxon>Salinimicrobium</taxon>
    </lineage>
</organism>
<feature type="signal peptide" evidence="4">
    <location>
        <begin position="1"/>
        <end position="17"/>
    </location>
</feature>
<dbReference type="SUPFAM" id="SSF46894">
    <property type="entry name" value="C-terminal effector domain of the bipartite response regulators"/>
    <property type="match status" value="1"/>
</dbReference>
<dbReference type="InterPro" id="IPR016032">
    <property type="entry name" value="Sig_transdc_resp-reg_C-effctor"/>
</dbReference>
<evidence type="ECO:0000259" key="5">
    <source>
        <dbReference type="SMART" id="SM00421"/>
    </source>
</evidence>
<keyword evidence="2" id="KW-0175">Coiled coil</keyword>
<keyword evidence="7" id="KW-1185">Reference proteome</keyword>
<dbReference type="RefSeq" id="WP_380739160.1">
    <property type="nucleotide sequence ID" value="NZ_JBHTJP010000035.1"/>
</dbReference>
<dbReference type="SMART" id="SM00421">
    <property type="entry name" value="HTH_LUXR"/>
    <property type="match status" value="1"/>
</dbReference>
<name>A0ABW3IG81_9FLAO</name>
<dbReference type="PANTHER" id="PTHR43547">
    <property type="entry name" value="TWO-COMPONENT HISTIDINE KINASE"/>
    <property type="match status" value="1"/>
</dbReference>
<dbReference type="EMBL" id="JBHTJP010000035">
    <property type="protein sequence ID" value="MFD0977129.1"/>
    <property type="molecule type" value="Genomic_DNA"/>
</dbReference>
<dbReference type="Gene3D" id="1.10.10.10">
    <property type="entry name" value="Winged helix-like DNA-binding domain superfamily/Winged helix DNA-binding domain"/>
    <property type="match status" value="1"/>
</dbReference>
<feature type="chain" id="PRO_5046793471" evidence="4">
    <location>
        <begin position="18"/>
        <end position="927"/>
    </location>
</feature>
<sequence length="927" mass="106190">MRRLLLFLLLFPIAMVAQELPPVINYSPNDYEAGNQNWMISQAENKNVYIANGLGLLEYTGAKWNLYPVPNNTIVRAVKVVRDKIFTGAYMEAGFWEENEFGNLEYTSLISDFPEGVKDGEQFWHIENIEGTVIIQSFDGIYLYDIDKAEVISLGLPKGFPVTSLYKAGKSIYFIIPEKGIYTLEKGEPKLIIPKEILGDNEIIQIFEENENLQIVNRRGEFFQWEEGVLKQFNSSLTEKLGGISVFSALKLSDTTFLLGSVENGIYHVDINGTILHHVKQENGLQNNTVLNLFLDKDNNVWVALDNGLSILNVNSPFNLYQDNVGKIGTVYTSFRLEDYLYLGTNQGLYYRQSGEADFTFVEGTNGQVWSLQLEGGVLFCGHNNGTFVVEGANAKKISERLGTWTVKKLLDRENTFVQGHYNGFSFLKQNENGFEDLPMVIDFPHSSRHIISEKNGDLWIGNEHKGVFQLKLGDSLRSIKELKNYNFPEIVGITSSIFKFNESIYYAAKSKLFTYDRQKLEFTTGDALAKVMDRLDLVSGRVVVLDKEIWTFTENALVKITPSSLKSGYTSESVFIPRALRSTPAGYENISKLDANTYLLGLVNGYLIFDGRFPAEFNDFEVRIDKISKAVLNEDSHPVKLDRVASLDFQENNIQFHFSIPEYDKFILPLYSYRLRGLSSRWSDWETTSSATFENLRFGDYEFEVRGKVGDEVTESSVFNFEVERPWYLSNYAVVVYIVFFLLVVFLVHLAYKRHHKKRAMENEKALRMKNLEAEQKIIKLQNEQLEKEMAGKSKELAVSTMSLIKKNEFLSSIKEKLKESEGSSQVESVIKTIDKDISDKDNWKFFKEAFSNADKDFFKKIKAKHPELTSNDLKLCAYLRLNLTSKEIAPLLNISVKSVEVKRYRLRKKMDLPREINLVDYILEI</sequence>
<dbReference type="InterPro" id="IPR011123">
    <property type="entry name" value="Y_Y_Y"/>
</dbReference>
<keyword evidence="3" id="KW-0472">Membrane</keyword>
<evidence type="ECO:0000313" key="7">
    <source>
        <dbReference type="Proteomes" id="UP001597100"/>
    </source>
</evidence>
<dbReference type="PANTHER" id="PTHR43547:SF2">
    <property type="entry name" value="HYBRID SIGNAL TRANSDUCTION HISTIDINE KINASE C"/>
    <property type="match status" value="1"/>
</dbReference>
<dbReference type="Gene3D" id="2.130.10.10">
    <property type="entry name" value="YVTN repeat-like/Quinoprotein amine dehydrogenase"/>
    <property type="match status" value="2"/>
</dbReference>
<reference evidence="7" key="1">
    <citation type="journal article" date="2019" name="Int. J. Syst. Evol. Microbiol.">
        <title>The Global Catalogue of Microorganisms (GCM) 10K type strain sequencing project: providing services to taxonomists for standard genome sequencing and annotation.</title>
        <authorList>
            <consortium name="The Broad Institute Genomics Platform"/>
            <consortium name="The Broad Institute Genome Sequencing Center for Infectious Disease"/>
            <person name="Wu L."/>
            <person name="Ma J."/>
        </authorList>
    </citation>
    <scope>NUCLEOTIDE SEQUENCE [LARGE SCALE GENOMIC DNA]</scope>
    <source>
        <strain evidence="7">CCUG 60898</strain>
    </source>
</reference>
<comment type="caution">
    <text evidence="6">The sequence shown here is derived from an EMBL/GenBank/DDBJ whole genome shotgun (WGS) entry which is preliminary data.</text>
</comment>
<dbReference type="InterPro" id="IPR000792">
    <property type="entry name" value="Tscrpt_reg_LuxR_C"/>
</dbReference>
<keyword evidence="3" id="KW-0812">Transmembrane</keyword>
<feature type="domain" description="HTH luxR-type" evidence="5">
    <location>
        <begin position="867"/>
        <end position="924"/>
    </location>
</feature>
<evidence type="ECO:0000256" key="3">
    <source>
        <dbReference type="SAM" id="Phobius"/>
    </source>
</evidence>
<evidence type="ECO:0000256" key="2">
    <source>
        <dbReference type="SAM" id="Coils"/>
    </source>
</evidence>
<proteinExistence type="predicted"/>
<evidence type="ECO:0000256" key="1">
    <source>
        <dbReference type="ARBA" id="ARBA00022553"/>
    </source>
</evidence>
<protein>
    <submittedName>
        <fullName evidence="6">Triple tyrosine motif-containing protein</fullName>
    </submittedName>
</protein>
<dbReference type="Gene3D" id="2.60.40.10">
    <property type="entry name" value="Immunoglobulins"/>
    <property type="match status" value="1"/>
</dbReference>
<evidence type="ECO:0000313" key="6">
    <source>
        <dbReference type="EMBL" id="MFD0977129.1"/>
    </source>
</evidence>
<accession>A0ABW3IG81</accession>
<dbReference type="InterPro" id="IPR015943">
    <property type="entry name" value="WD40/YVTN_repeat-like_dom_sf"/>
</dbReference>
<feature type="coiled-coil region" evidence="2">
    <location>
        <begin position="758"/>
        <end position="790"/>
    </location>
</feature>
<keyword evidence="3" id="KW-1133">Transmembrane helix</keyword>
<keyword evidence="1" id="KW-0597">Phosphoprotein</keyword>
<feature type="transmembrane region" description="Helical" evidence="3">
    <location>
        <begin position="728"/>
        <end position="753"/>
    </location>
</feature>
<dbReference type="Proteomes" id="UP001597100">
    <property type="component" value="Unassembled WGS sequence"/>
</dbReference>
<gene>
    <name evidence="6" type="ORF">ACFQ1G_10020</name>
</gene>